<dbReference type="Proteomes" id="UP001461498">
    <property type="component" value="Unassembled WGS sequence"/>
</dbReference>
<comment type="caution">
    <text evidence="1">The sequence shown here is derived from an EMBL/GenBank/DDBJ whole genome shotgun (WGS) entry which is preliminary data.</text>
</comment>
<reference evidence="1 2" key="1">
    <citation type="submission" date="2022-12" db="EMBL/GenBank/DDBJ databases">
        <title>Chromosome-level genome assembly of true bugs.</title>
        <authorList>
            <person name="Ma L."/>
            <person name="Li H."/>
        </authorList>
    </citation>
    <scope>NUCLEOTIDE SEQUENCE [LARGE SCALE GENOMIC DNA]</scope>
    <source>
        <strain evidence="1">Lab_2022b</strain>
    </source>
</reference>
<evidence type="ECO:0000313" key="2">
    <source>
        <dbReference type="Proteomes" id="UP001461498"/>
    </source>
</evidence>
<evidence type="ECO:0000313" key="1">
    <source>
        <dbReference type="EMBL" id="KAK9510287.1"/>
    </source>
</evidence>
<accession>A0AAW1DIS3</accession>
<keyword evidence="2" id="KW-1185">Reference proteome</keyword>
<dbReference type="EMBL" id="JAPXFL010000002">
    <property type="protein sequence ID" value="KAK9510287.1"/>
    <property type="molecule type" value="Genomic_DNA"/>
</dbReference>
<sequence length="92" mass="10586">MPMTDAELRKLVLRKCSNLFKCSNPRLLNKIKKNVSTVNSAERNVKRFAVGYLHMLRCKKSHCPLKESAASKKFIDDEGSNEQCMEIQEVQE</sequence>
<protein>
    <submittedName>
        <fullName evidence="1">Uncharacterized protein</fullName>
    </submittedName>
</protein>
<name>A0AAW1DIS3_9HEMI</name>
<dbReference type="AlphaFoldDB" id="A0AAW1DIS3"/>
<proteinExistence type="predicted"/>
<gene>
    <name evidence="1" type="ORF">O3M35_005104</name>
</gene>
<organism evidence="1 2">
    <name type="scientific">Rhynocoris fuscipes</name>
    <dbReference type="NCBI Taxonomy" id="488301"/>
    <lineage>
        <taxon>Eukaryota</taxon>
        <taxon>Metazoa</taxon>
        <taxon>Ecdysozoa</taxon>
        <taxon>Arthropoda</taxon>
        <taxon>Hexapoda</taxon>
        <taxon>Insecta</taxon>
        <taxon>Pterygota</taxon>
        <taxon>Neoptera</taxon>
        <taxon>Paraneoptera</taxon>
        <taxon>Hemiptera</taxon>
        <taxon>Heteroptera</taxon>
        <taxon>Panheteroptera</taxon>
        <taxon>Cimicomorpha</taxon>
        <taxon>Reduviidae</taxon>
        <taxon>Harpactorinae</taxon>
        <taxon>Harpactorini</taxon>
        <taxon>Rhynocoris</taxon>
    </lineage>
</organism>